<gene>
    <name evidence="1" type="ORF">FFLO_03465</name>
</gene>
<sequence>MGEKIIHKVREWDEGWLPAGTLLADEEEMEFLWKPLREELMDMARSLTTPANLAMLEKFGNGMQEADSLIQVQNMAYHNIRGFEEHANTIASGKCKELSRRWNKFLSQDPKDLPLAATRISVYPKCNYYTETSKPTKVYLQIILYARRFAGEGPGRKYWCERVVIHVLLWNPDWLGVLDCSLDSRDKAIMSHGSGTPRKNGRDITIDSSQFTEEGPRSYLETLFSLEPEIDSNSATYTAR</sequence>
<proteinExistence type="predicted"/>
<organism evidence="1 2">
    <name type="scientific">Filobasidium floriforme</name>
    <dbReference type="NCBI Taxonomy" id="5210"/>
    <lineage>
        <taxon>Eukaryota</taxon>
        <taxon>Fungi</taxon>
        <taxon>Dikarya</taxon>
        <taxon>Basidiomycota</taxon>
        <taxon>Agaricomycotina</taxon>
        <taxon>Tremellomycetes</taxon>
        <taxon>Filobasidiales</taxon>
        <taxon>Filobasidiaceae</taxon>
        <taxon>Filobasidium</taxon>
    </lineage>
</organism>
<reference evidence="1" key="1">
    <citation type="submission" date="2020-04" db="EMBL/GenBank/DDBJ databases">
        <title>Analysis of mating type loci in Filobasidium floriforme.</title>
        <authorList>
            <person name="Nowrousian M."/>
        </authorList>
    </citation>
    <scope>NUCLEOTIDE SEQUENCE</scope>
    <source>
        <strain evidence="1">CBS 6242</strain>
    </source>
</reference>
<name>A0A8K0NQS3_9TREE</name>
<dbReference type="AlphaFoldDB" id="A0A8K0NQS3"/>
<dbReference type="Proteomes" id="UP000812966">
    <property type="component" value="Unassembled WGS sequence"/>
</dbReference>
<evidence type="ECO:0000313" key="1">
    <source>
        <dbReference type="EMBL" id="KAG7539589.1"/>
    </source>
</evidence>
<comment type="caution">
    <text evidence="1">The sequence shown here is derived from an EMBL/GenBank/DDBJ whole genome shotgun (WGS) entry which is preliminary data.</text>
</comment>
<dbReference type="EMBL" id="JABELV010000064">
    <property type="protein sequence ID" value="KAG7539589.1"/>
    <property type="molecule type" value="Genomic_DNA"/>
</dbReference>
<protein>
    <submittedName>
        <fullName evidence="1">Uncharacterized protein</fullName>
    </submittedName>
</protein>
<accession>A0A8K0NQS3</accession>
<evidence type="ECO:0000313" key="2">
    <source>
        <dbReference type="Proteomes" id="UP000812966"/>
    </source>
</evidence>
<keyword evidence="2" id="KW-1185">Reference proteome</keyword>